<comment type="caution">
    <text evidence="6">The sequence shown here is derived from an EMBL/GenBank/DDBJ whole genome shotgun (WGS) entry which is preliminary data.</text>
</comment>
<evidence type="ECO:0000256" key="2">
    <source>
        <dbReference type="ARBA" id="ARBA00022692"/>
    </source>
</evidence>
<evidence type="ECO:0008006" key="8">
    <source>
        <dbReference type="Google" id="ProtNLM"/>
    </source>
</evidence>
<feature type="transmembrane region" description="Helical" evidence="5">
    <location>
        <begin position="85"/>
        <end position="102"/>
    </location>
</feature>
<feature type="transmembrane region" description="Helical" evidence="5">
    <location>
        <begin position="20"/>
        <end position="40"/>
    </location>
</feature>
<evidence type="ECO:0000256" key="4">
    <source>
        <dbReference type="ARBA" id="ARBA00023136"/>
    </source>
</evidence>
<evidence type="ECO:0000313" key="7">
    <source>
        <dbReference type="Proteomes" id="UP000718012"/>
    </source>
</evidence>
<keyword evidence="3 5" id="KW-1133">Transmembrane helix</keyword>
<comment type="subcellular location">
    <subcellularLocation>
        <location evidence="1">Membrane</location>
        <topology evidence="1">Multi-pass membrane protein</topology>
    </subcellularLocation>
</comment>
<feature type="transmembrane region" description="Helical" evidence="5">
    <location>
        <begin position="215"/>
        <end position="235"/>
    </location>
</feature>
<dbReference type="GO" id="GO:0005886">
    <property type="term" value="C:plasma membrane"/>
    <property type="evidence" value="ECO:0007669"/>
    <property type="project" value="TreeGrafter"/>
</dbReference>
<feature type="transmembrane region" description="Helical" evidence="5">
    <location>
        <begin position="241"/>
        <end position="258"/>
    </location>
</feature>
<feature type="transmembrane region" description="Helical" evidence="5">
    <location>
        <begin position="479"/>
        <end position="500"/>
    </location>
</feature>
<evidence type="ECO:0000313" key="6">
    <source>
        <dbReference type="EMBL" id="HJF07027.1"/>
    </source>
</evidence>
<dbReference type="SUPFAM" id="SSF103473">
    <property type="entry name" value="MFS general substrate transporter"/>
    <property type="match status" value="1"/>
</dbReference>
<feature type="transmembrane region" description="Helical" evidence="5">
    <location>
        <begin position="108"/>
        <end position="125"/>
    </location>
</feature>
<feature type="transmembrane region" description="Helical" evidence="5">
    <location>
        <begin position="410"/>
        <end position="429"/>
    </location>
</feature>
<feature type="transmembrane region" description="Helical" evidence="5">
    <location>
        <begin position="346"/>
        <end position="364"/>
    </location>
</feature>
<keyword evidence="4 5" id="KW-0472">Membrane</keyword>
<gene>
    <name evidence="6" type="ORF">K8U81_02380</name>
</gene>
<evidence type="ECO:0000256" key="5">
    <source>
        <dbReference type="SAM" id="Phobius"/>
    </source>
</evidence>
<organism evidence="6 7">
    <name type="scientific">Phocaeicola coprocola</name>
    <dbReference type="NCBI Taxonomy" id="310298"/>
    <lineage>
        <taxon>Bacteria</taxon>
        <taxon>Pseudomonadati</taxon>
        <taxon>Bacteroidota</taxon>
        <taxon>Bacteroidia</taxon>
        <taxon>Bacteroidales</taxon>
        <taxon>Bacteroidaceae</taxon>
        <taxon>Phocaeicola</taxon>
    </lineage>
</organism>
<dbReference type="PANTHER" id="PTHR23501:SF5">
    <property type="entry name" value="TRANSPORT PROTEIN"/>
    <property type="match status" value="1"/>
</dbReference>
<feature type="transmembrane region" description="Helical" evidence="5">
    <location>
        <begin position="279"/>
        <end position="300"/>
    </location>
</feature>
<dbReference type="EMBL" id="DYXD01000046">
    <property type="protein sequence ID" value="HJF07027.1"/>
    <property type="molecule type" value="Genomic_DNA"/>
</dbReference>
<reference evidence="6" key="2">
    <citation type="submission" date="2021-09" db="EMBL/GenBank/DDBJ databases">
        <authorList>
            <person name="Gilroy R."/>
        </authorList>
    </citation>
    <scope>NUCLEOTIDE SEQUENCE</scope>
    <source>
        <strain evidence="6">CHK165-8395</strain>
    </source>
</reference>
<sequence>MAEEQRPRILYFKEFIPTSVCILLSLFFAMVFQFNGGVFLPTSVQMSSALGCLKEDVMMAGYASFIGMTVIFPILFRLKFRFTTRQIFMMVCPVLICCNLVTMHVQNIFILVVTCFISGFFRMWGTFECFSNIRLSVIPSGNFSVFYPVIYIIVLESIQLSGLVAIHISDWANWQYMHWLVIGLLAVVWLCVFFLTRPFRMARKMPLYGIDWTSALLWAVVLFSIVFVCIYGEYYDWLDSALIRGCIVLAVVCTLINVNRMFTTHRPYIHPHVFKYRHFPTILFLFLMLCLFLTTSSVLQEMFMSAILKYDMLNAVSLNWCVFIGILAGAGVVFYRQVVLRKGYKLLITVGFMLIVVYQYYMYFLIHPNLNIESLYIPNFLKGLGHGILYISLTIYVAKTVPFEHFFQGLCVLSFIRTSIATPLGTAILNRWLKYMQQDNIGLISRKMDLVKEWMPDVSIQQLYEEVTRQTLLTSLKELFGAVCIVGTIFLLFLLSQKVWRKLLRYVRRNHPRYIQLLKRSQPAQ</sequence>
<evidence type="ECO:0000256" key="1">
    <source>
        <dbReference type="ARBA" id="ARBA00004141"/>
    </source>
</evidence>
<dbReference type="Proteomes" id="UP000718012">
    <property type="component" value="Unassembled WGS sequence"/>
</dbReference>
<feature type="transmembrane region" description="Helical" evidence="5">
    <location>
        <begin position="376"/>
        <end position="398"/>
    </location>
</feature>
<dbReference type="AlphaFoldDB" id="A0A921FBE1"/>
<evidence type="ECO:0000256" key="3">
    <source>
        <dbReference type="ARBA" id="ARBA00022989"/>
    </source>
</evidence>
<reference evidence="6" key="1">
    <citation type="journal article" date="2021" name="PeerJ">
        <title>Extensive microbial diversity within the chicken gut microbiome revealed by metagenomics and culture.</title>
        <authorList>
            <person name="Gilroy R."/>
            <person name="Ravi A."/>
            <person name="Getino M."/>
            <person name="Pursley I."/>
            <person name="Horton D.L."/>
            <person name="Alikhan N.F."/>
            <person name="Baker D."/>
            <person name="Gharbi K."/>
            <person name="Hall N."/>
            <person name="Watson M."/>
            <person name="Adriaenssens E.M."/>
            <person name="Foster-Nyarko E."/>
            <person name="Jarju S."/>
            <person name="Secka A."/>
            <person name="Antonio M."/>
            <person name="Oren A."/>
            <person name="Chaudhuri R.R."/>
            <person name="La Ragione R."/>
            <person name="Hildebrand F."/>
            <person name="Pallen M.J."/>
        </authorList>
    </citation>
    <scope>NUCLEOTIDE SEQUENCE</scope>
    <source>
        <strain evidence="6">CHK165-8395</strain>
    </source>
</reference>
<dbReference type="GO" id="GO:0022857">
    <property type="term" value="F:transmembrane transporter activity"/>
    <property type="evidence" value="ECO:0007669"/>
    <property type="project" value="TreeGrafter"/>
</dbReference>
<feature type="transmembrane region" description="Helical" evidence="5">
    <location>
        <begin position="145"/>
        <end position="168"/>
    </location>
</feature>
<feature type="transmembrane region" description="Helical" evidence="5">
    <location>
        <begin position="60"/>
        <end position="78"/>
    </location>
</feature>
<dbReference type="InterPro" id="IPR036259">
    <property type="entry name" value="MFS_trans_sf"/>
</dbReference>
<feature type="transmembrane region" description="Helical" evidence="5">
    <location>
        <begin position="174"/>
        <end position="195"/>
    </location>
</feature>
<name>A0A921FBE1_9BACT</name>
<dbReference type="PANTHER" id="PTHR23501">
    <property type="entry name" value="MAJOR FACILITATOR SUPERFAMILY"/>
    <property type="match status" value="1"/>
</dbReference>
<accession>A0A921FBE1</accession>
<feature type="transmembrane region" description="Helical" evidence="5">
    <location>
        <begin position="312"/>
        <end position="334"/>
    </location>
</feature>
<keyword evidence="2 5" id="KW-0812">Transmembrane</keyword>
<protein>
    <recommendedName>
        <fullName evidence="8">MFS transporter</fullName>
    </recommendedName>
</protein>
<proteinExistence type="predicted"/>